<proteinExistence type="predicted"/>
<evidence type="ECO:0000256" key="1">
    <source>
        <dbReference type="SAM" id="SignalP"/>
    </source>
</evidence>
<evidence type="ECO:0000313" key="5">
    <source>
        <dbReference type="Proteomes" id="UP000005240"/>
    </source>
</evidence>
<dbReference type="VEuPathDB" id="FungiDB:PTTG_01876"/>
<gene>
    <name evidence="3" type="ORF">PTTG_01876</name>
</gene>
<reference evidence="3" key="2">
    <citation type="submission" date="2016-05" db="EMBL/GenBank/DDBJ databases">
        <title>Comparative analysis highlights variable genome content of wheat rusts and divergence of the mating loci.</title>
        <authorList>
            <person name="Cuomo C.A."/>
            <person name="Bakkeren G."/>
            <person name="Szabo L."/>
            <person name="Khalil H."/>
            <person name="Joly D."/>
            <person name="Goldberg J."/>
            <person name="Young S."/>
            <person name="Zeng Q."/>
            <person name="Fellers J."/>
        </authorList>
    </citation>
    <scope>NUCLEOTIDE SEQUENCE [LARGE SCALE GENOMIC DNA]</scope>
    <source>
        <strain evidence="3">1-1 BBBD Race 1</strain>
    </source>
</reference>
<protein>
    <recommendedName>
        <fullName evidence="2">DUF7143 domain-containing protein</fullName>
    </recommendedName>
</protein>
<name>A0A0C4EM86_PUCT1</name>
<dbReference type="EMBL" id="ADAS02000133">
    <property type="protein sequence ID" value="OAV89297.1"/>
    <property type="molecule type" value="Genomic_DNA"/>
</dbReference>
<accession>A0A0C4EM86</accession>
<feature type="domain" description="DUF7143" evidence="2">
    <location>
        <begin position="28"/>
        <end position="175"/>
    </location>
</feature>
<dbReference type="PANTHER" id="PTHR37592:SF1">
    <property type="match status" value="1"/>
</dbReference>
<dbReference type="AlphaFoldDB" id="A0A0C4EM86"/>
<evidence type="ECO:0000313" key="4">
    <source>
        <dbReference type="EnsemblFungi" id="PTTG_01876-t43_1-p1"/>
    </source>
</evidence>
<feature type="signal peptide" evidence="1">
    <location>
        <begin position="1"/>
        <end position="22"/>
    </location>
</feature>
<dbReference type="PANTHER" id="PTHR37592">
    <property type="match status" value="1"/>
</dbReference>
<dbReference type="Pfam" id="PF23631">
    <property type="entry name" value="DUF7143"/>
    <property type="match status" value="1"/>
</dbReference>
<dbReference type="InterPro" id="IPR055567">
    <property type="entry name" value="DUF7143"/>
</dbReference>
<reference evidence="3" key="1">
    <citation type="submission" date="2009-11" db="EMBL/GenBank/DDBJ databases">
        <authorList>
            <consortium name="The Broad Institute Genome Sequencing Platform"/>
            <person name="Ward D."/>
            <person name="Feldgarden M."/>
            <person name="Earl A."/>
            <person name="Young S.K."/>
            <person name="Zeng Q."/>
            <person name="Koehrsen M."/>
            <person name="Alvarado L."/>
            <person name="Berlin A."/>
            <person name="Bochicchio J."/>
            <person name="Borenstein D."/>
            <person name="Chapman S.B."/>
            <person name="Chen Z."/>
            <person name="Engels R."/>
            <person name="Freedman E."/>
            <person name="Gellesch M."/>
            <person name="Goldberg J."/>
            <person name="Griggs A."/>
            <person name="Gujja S."/>
            <person name="Heilman E."/>
            <person name="Heiman D."/>
            <person name="Hepburn T."/>
            <person name="Howarth C."/>
            <person name="Jen D."/>
            <person name="Larson L."/>
            <person name="Lewis B."/>
            <person name="Mehta T."/>
            <person name="Park D."/>
            <person name="Pearson M."/>
            <person name="Roberts A."/>
            <person name="Saif S."/>
            <person name="Shea T."/>
            <person name="Shenoy N."/>
            <person name="Sisk P."/>
            <person name="Stolte C."/>
            <person name="Sykes S."/>
            <person name="Thomson T."/>
            <person name="Walk T."/>
            <person name="White J."/>
            <person name="Yandava C."/>
            <person name="Izard J."/>
            <person name="Baranova O.V."/>
            <person name="Blanton J.M."/>
            <person name="Tanner A.C."/>
            <person name="Dewhirst F.E."/>
            <person name="Haas B."/>
            <person name="Nusbaum C."/>
            <person name="Birren B."/>
        </authorList>
    </citation>
    <scope>NUCLEOTIDE SEQUENCE [LARGE SCALE GENOMIC DNA]</scope>
    <source>
        <strain evidence="3">1-1 BBBD Race 1</strain>
    </source>
</reference>
<dbReference type="OrthoDB" id="2507284at2759"/>
<organism evidence="3">
    <name type="scientific">Puccinia triticina (isolate 1-1 / race 1 (BBBD))</name>
    <name type="common">Brown leaf rust fungus</name>
    <dbReference type="NCBI Taxonomy" id="630390"/>
    <lineage>
        <taxon>Eukaryota</taxon>
        <taxon>Fungi</taxon>
        <taxon>Dikarya</taxon>
        <taxon>Basidiomycota</taxon>
        <taxon>Pucciniomycotina</taxon>
        <taxon>Pucciniomycetes</taxon>
        <taxon>Pucciniales</taxon>
        <taxon>Pucciniaceae</taxon>
        <taxon>Puccinia</taxon>
    </lineage>
</organism>
<keyword evidence="1" id="KW-0732">Signal</keyword>
<reference evidence="4" key="4">
    <citation type="submission" date="2025-05" db="UniProtKB">
        <authorList>
            <consortium name="EnsemblFungi"/>
        </authorList>
    </citation>
    <scope>IDENTIFICATION</scope>
    <source>
        <strain evidence="4">isolate 1-1 / race 1 (BBBD)</strain>
    </source>
</reference>
<dbReference type="OMA" id="MVQCELP"/>
<evidence type="ECO:0000313" key="3">
    <source>
        <dbReference type="EMBL" id="OAV89297.1"/>
    </source>
</evidence>
<reference evidence="4 5" key="3">
    <citation type="journal article" date="2017" name="G3 (Bethesda)">
        <title>Comparative analysis highlights variable genome content of wheat rusts and divergence of the mating loci.</title>
        <authorList>
            <person name="Cuomo C.A."/>
            <person name="Bakkeren G."/>
            <person name="Khalil H.B."/>
            <person name="Panwar V."/>
            <person name="Joly D."/>
            <person name="Linning R."/>
            <person name="Sakthikumar S."/>
            <person name="Song X."/>
            <person name="Adiconis X."/>
            <person name="Fan L."/>
            <person name="Goldberg J.M."/>
            <person name="Levin J.Z."/>
            <person name="Young S."/>
            <person name="Zeng Q."/>
            <person name="Anikster Y."/>
            <person name="Bruce M."/>
            <person name="Wang M."/>
            <person name="Yin C."/>
            <person name="McCallum B."/>
            <person name="Szabo L.J."/>
            <person name="Hulbert S."/>
            <person name="Chen X."/>
            <person name="Fellers J.P."/>
        </authorList>
    </citation>
    <scope>NUCLEOTIDE SEQUENCE</scope>
    <source>
        <strain evidence="5">Isolate 1-1 / race 1 (BBBD)</strain>
        <strain evidence="4">isolate 1-1 / race 1 (BBBD)</strain>
    </source>
</reference>
<sequence length="179" mass="19577">MLDQRFFPLIVILTFAVTMVQCELPCYLTGQTPLPKDVIPPQDVTCLQTKIFLDIPDVTIDNKKYSEIDFKTQGKDLTAAGFALATFTAGGDNTAESLGTAGKLYTAVNAALRDRGNKSILNKLKVVDFFIASQIAALKGQEGKKGQIRNLNKAIKNCGRCTDEERQKLEDMVSAAQTL</sequence>
<feature type="chain" id="PRO_5009386132" description="DUF7143 domain-containing protein" evidence="1">
    <location>
        <begin position="23"/>
        <end position="179"/>
    </location>
</feature>
<evidence type="ECO:0000259" key="2">
    <source>
        <dbReference type="Pfam" id="PF23631"/>
    </source>
</evidence>
<dbReference type="EnsemblFungi" id="PTTG_01876-t43_1">
    <property type="protein sequence ID" value="PTTG_01876-t43_1-p1"/>
    <property type="gene ID" value="PTTG_01876"/>
</dbReference>
<keyword evidence="5" id="KW-1185">Reference proteome</keyword>
<dbReference type="Proteomes" id="UP000005240">
    <property type="component" value="Unassembled WGS sequence"/>
</dbReference>